<evidence type="ECO:0000313" key="3">
    <source>
        <dbReference type="Proteomes" id="UP000006039"/>
    </source>
</evidence>
<dbReference type="EnsemblFungi" id="EJT74824">
    <property type="protein sequence ID" value="EJT74824"/>
    <property type="gene ID" value="GGTG_08662"/>
</dbReference>
<protein>
    <submittedName>
        <fullName evidence="1 2">Uncharacterized protein</fullName>
    </submittedName>
</protein>
<dbReference type="AlphaFoldDB" id="J3P573"/>
<dbReference type="VEuPathDB" id="FungiDB:GGTG_08662"/>
<dbReference type="eggNOG" id="ENOG502SI2I">
    <property type="taxonomic scope" value="Eukaryota"/>
</dbReference>
<accession>J3P573</accession>
<organism evidence="1">
    <name type="scientific">Gaeumannomyces tritici (strain R3-111a-1)</name>
    <name type="common">Wheat and barley take-all root rot fungus</name>
    <name type="synonym">Gaeumannomyces graminis var. tritici</name>
    <dbReference type="NCBI Taxonomy" id="644352"/>
    <lineage>
        <taxon>Eukaryota</taxon>
        <taxon>Fungi</taxon>
        <taxon>Dikarya</taxon>
        <taxon>Ascomycota</taxon>
        <taxon>Pezizomycotina</taxon>
        <taxon>Sordariomycetes</taxon>
        <taxon>Sordariomycetidae</taxon>
        <taxon>Magnaporthales</taxon>
        <taxon>Magnaporthaceae</taxon>
        <taxon>Gaeumannomyces</taxon>
    </lineage>
</organism>
<dbReference type="OrthoDB" id="5404564at2759"/>
<reference evidence="2" key="4">
    <citation type="journal article" date="2015" name="G3 (Bethesda)">
        <title>Genome sequences of three phytopathogenic species of the Magnaporthaceae family of fungi.</title>
        <authorList>
            <person name="Okagaki L.H."/>
            <person name="Nunes C.C."/>
            <person name="Sailsbery J."/>
            <person name="Clay B."/>
            <person name="Brown D."/>
            <person name="John T."/>
            <person name="Oh Y."/>
            <person name="Young N."/>
            <person name="Fitzgerald M."/>
            <person name="Haas B.J."/>
            <person name="Zeng Q."/>
            <person name="Young S."/>
            <person name="Adiconis X."/>
            <person name="Fan L."/>
            <person name="Levin J.Z."/>
            <person name="Mitchell T.K."/>
            <person name="Okubara P.A."/>
            <person name="Farman M.L."/>
            <person name="Kohn L.M."/>
            <person name="Birren B."/>
            <person name="Ma L.-J."/>
            <person name="Dean R.A."/>
        </authorList>
    </citation>
    <scope>NUCLEOTIDE SEQUENCE</scope>
    <source>
        <strain evidence="2">R3-111a-1</strain>
    </source>
</reference>
<dbReference type="RefSeq" id="XP_009224768.1">
    <property type="nucleotide sequence ID" value="XM_009226504.1"/>
</dbReference>
<reference evidence="3" key="1">
    <citation type="submission" date="2010-07" db="EMBL/GenBank/DDBJ databases">
        <title>The genome sequence of Gaeumannomyces graminis var. tritici strain R3-111a-1.</title>
        <authorList>
            <consortium name="The Broad Institute Genome Sequencing Platform"/>
            <person name="Ma L.-J."/>
            <person name="Dead R."/>
            <person name="Young S."/>
            <person name="Zeng Q."/>
            <person name="Koehrsen M."/>
            <person name="Alvarado L."/>
            <person name="Berlin A."/>
            <person name="Chapman S.B."/>
            <person name="Chen Z."/>
            <person name="Freedman E."/>
            <person name="Gellesch M."/>
            <person name="Goldberg J."/>
            <person name="Griggs A."/>
            <person name="Gujja S."/>
            <person name="Heilman E.R."/>
            <person name="Heiman D."/>
            <person name="Hepburn T."/>
            <person name="Howarth C."/>
            <person name="Jen D."/>
            <person name="Larson L."/>
            <person name="Mehta T."/>
            <person name="Neiman D."/>
            <person name="Pearson M."/>
            <person name="Roberts A."/>
            <person name="Saif S."/>
            <person name="Shea T."/>
            <person name="Shenoy N."/>
            <person name="Sisk P."/>
            <person name="Stolte C."/>
            <person name="Sykes S."/>
            <person name="Walk T."/>
            <person name="White J."/>
            <person name="Yandava C."/>
            <person name="Haas B."/>
            <person name="Nusbaum C."/>
            <person name="Birren B."/>
        </authorList>
    </citation>
    <scope>NUCLEOTIDE SEQUENCE [LARGE SCALE GENOMIC DNA]</scope>
    <source>
        <strain evidence="3">R3-111a-1</strain>
    </source>
</reference>
<dbReference type="EMBL" id="GL385398">
    <property type="protein sequence ID" value="EJT74824.1"/>
    <property type="molecule type" value="Genomic_DNA"/>
</dbReference>
<evidence type="ECO:0000313" key="2">
    <source>
        <dbReference type="EnsemblFungi" id="EJT74824"/>
    </source>
</evidence>
<reference evidence="2" key="5">
    <citation type="submission" date="2018-04" db="UniProtKB">
        <authorList>
            <consortium name="EnsemblFungi"/>
        </authorList>
    </citation>
    <scope>IDENTIFICATION</scope>
    <source>
        <strain evidence="2">R3-111a-1</strain>
    </source>
</reference>
<proteinExistence type="predicted"/>
<reference evidence="1" key="3">
    <citation type="submission" date="2010-09" db="EMBL/GenBank/DDBJ databases">
        <title>Annotation of Gaeumannomyces graminis var. tritici R3-111a-1.</title>
        <authorList>
            <consortium name="The Broad Institute Genome Sequencing Platform"/>
            <person name="Ma L.-J."/>
            <person name="Dead R."/>
            <person name="Young S.K."/>
            <person name="Zeng Q."/>
            <person name="Gargeya S."/>
            <person name="Fitzgerald M."/>
            <person name="Haas B."/>
            <person name="Abouelleil A."/>
            <person name="Alvarado L."/>
            <person name="Arachchi H.M."/>
            <person name="Berlin A."/>
            <person name="Brown A."/>
            <person name="Chapman S.B."/>
            <person name="Chen Z."/>
            <person name="Dunbar C."/>
            <person name="Freedman E."/>
            <person name="Gearin G."/>
            <person name="Gellesch M."/>
            <person name="Goldberg J."/>
            <person name="Griggs A."/>
            <person name="Gujja S."/>
            <person name="Heiman D."/>
            <person name="Howarth C."/>
            <person name="Larson L."/>
            <person name="Lui A."/>
            <person name="MacDonald P.J.P."/>
            <person name="Mehta T."/>
            <person name="Montmayeur A."/>
            <person name="Murphy C."/>
            <person name="Neiman D."/>
            <person name="Pearson M."/>
            <person name="Priest M."/>
            <person name="Roberts A."/>
            <person name="Saif S."/>
            <person name="Shea T."/>
            <person name="Shenoy N."/>
            <person name="Sisk P."/>
            <person name="Stolte C."/>
            <person name="Sykes S."/>
            <person name="Yandava C."/>
            <person name="Wortman J."/>
            <person name="Nusbaum C."/>
            <person name="Birren B."/>
        </authorList>
    </citation>
    <scope>NUCLEOTIDE SEQUENCE</scope>
    <source>
        <strain evidence="1">R3-111a-1</strain>
    </source>
</reference>
<name>J3P573_GAET3</name>
<sequence>MTNSQTGRIEDQVGRSSQMLEEIYAWYKDNLRDTVPLEKKTSFESSDGESTTTALPPHFELHLETDRGLRLVCPRTCLTLDSASVPRIGSSSREQLDDISPFSCICNLNGNGPQHQASVGSFQMAHMTFPIRRGGSEMEWVIHNVADASSSRLVSLHIRRVPATFIAEFEESFIRPLAMKGAGEIIQGGEGTMMAYVQPGARREDRVRLLSVASDLDRVQPLVDSVTFTSGQRSYPRDSIDSVSMLHYSTLVDVAAGALAPHDVRTLLPMPYGEILITFEDNADALASSDDLQALVLLKHNTHLRLSREDAMLKLESVACSSSASGLNDKHDVMDVTFQLTTPEAAAELHRRVEEMRMELFVLSLQHPQEGEEAVLHLQVKQVQCEDVFIPEAELTILRNAGTGRYRMIIATRDRRITLSQNLSQDFFGGQRPKAGDGNGGPMPPTWLVQFEEAGRRRVYRYHSGIRGLSFRDAHSNKVLELARHAISRSPPLRAPG</sequence>
<keyword evidence="3" id="KW-1185">Reference proteome</keyword>
<evidence type="ECO:0000313" key="1">
    <source>
        <dbReference type="EMBL" id="EJT74824.1"/>
    </source>
</evidence>
<dbReference type="GeneID" id="20349120"/>
<gene>
    <name evidence="2" type="primary">20349120</name>
    <name evidence="1" type="ORF">GGTG_08662</name>
</gene>
<reference evidence="1" key="2">
    <citation type="submission" date="2010-07" db="EMBL/GenBank/DDBJ databases">
        <authorList>
            <consortium name="The Broad Institute Genome Sequencing Platform"/>
            <consortium name="Broad Institute Genome Sequencing Center for Infectious Disease"/>
            <person name="Ma L.-J."/>
            <person name="Dead R."/>
            <person name="Young S."/>
            <person name="Zeng Q."/>
            <person name="Koehrsen M."/>
            <person name="Alvarado L."/>
            <person name="Berlin A."/>
            <person name="Chapman S.B."/>
            <person name="Chen Z."/>
            <person name="Freedman E."/>
            <person name="Gellesch M."/>
            <person name="Goldberg J."/>
            <person name="Griggs A."/>
            <person name="Gujja S."/>
            <person name="Heilman E.R."/>
            <person name="Heiman D."/>
            <person name="Hepburn T."/>
            <person name="Howarth C."/>
            <person name="Jen D."/>
            <person name="Larson L."/>
            <person name="Mehta T."/>
            <person name="Neiman D."/>
            <person name="Pearson M."/>
            <person name="Roberts A."/>
            <person name="Saif S."/>
            <person name="Shea T."/>
            <person name="Shenoy N."/>
            <person name="Sisk P."/>
            <person name="Stolte C."/>
            <person name="Sykes S."/>
            <person name="Walk T."/>
            <person name="White J."/>
            <person name="Yandava C."/>
            <person name="Haas B."/>
            <person name="Nusbaum C."/>
            <person name="Birren B."/>
        </authorList>
    </citation>
    <scope>NUCLEOTIDE SEQUENCE</scope>
    <source>
        <strain evidence="1">R3-111a-1</strain>
    </source>
</reference>
<dbReference type="STRING" id="644352.J3P573"/>
<dbReference type="Proteomes" id="UP000006039">
    <property type="component" value="Unassembled WGS sequence"/>
</dbReference>
<dbReference type="HOGENOM" id="CLU_032415_0_0_1"/>